<evidence type="ECO:0000313" key="3">
    <source>
        <dbReference type="Proteomes" id="UP000219440"/>
    </source>
</evidence>
<dbReference type="AlphaFoldDB" id="A0A2C8ZVL4"/>
<gene>
    <name evidence="2" type="ORF">SAMN06296378_2044</name>
</gene>
<dbReference type="InterPro" id="IPR036388">
    <property type="entry name" value="WH-like_DNA-bd_sf"/>
</dbReference>
<dbReference type="InterPro" id="IPR000600">
    <property type="entry name" value="ROK"/>
</dbReference>
<dbReference type="InterPro" id="IPR043129">
    <property type="entry name" value="ATPase_NBD"/>
</dbReference>
<comment type="similarity">
    <text evidence="1">Belongs to the ROK (NagC/XylR) family.</text>
</comment>
<dbReference type="Pfam" id="PF00480">
    <property type="entry name" value="ROK"/>
    <property type="match status" value="1"/>
</dbReference>
<keyword evidence="3" id="KW-1185">Reference proteome</keyword>
<organism evidence="2 3">
    <name type="scientific">Salinibacterium xinjiangense</name>
    <dbReference type="NCBI Taxonomy" id="386302"/>
    <lineage>
        <taxon>Bacteria</taxon>
        <taxon>Bacillati</taxon>
        <taxon>Actinomycetota</taxon>
        <taxon>Actinomycetes</taxon>
        <taxon>Micrococcales</taxon>
        <taxon>Microbacteriaceae</taxon>
        <taxon>Salinibacterium</taxon>
    </lineage>
</organism>
<dbReference type="SUPFAM" id="SSF46785">
    <property type="entry name" value="Winged helix' DNA-binding domain"/>
    <property type="match status" value="1"/>
</dbReference>
<dbReference type="Gene3D" id="1.10.10.10">
    <property type="entry name" value="Winged helix-like DNA-binding domain superfamily/Winged helix DNA-binding domain"/>
    <property type="match status" value="1"/>
</dbReference>
<accession>A0A2C8ZVL4</accession>
<sequence length="416" mass="43623">MAEQPQFTMRRGTNLPAMGDFNQSVILDAIRRSRTGLSRVELASATGLSAQTISNICRRLLDRDFIVAAGKEISGPGKPRTILKINPDGRYALGVHLDPTVMTFVMLDLTGAVVARSRHATPTSTEPEVIIASLVSAITDLVSESGVRRDRIGGVGIAAPGPIDRVRGTVVDPPHLVGWHQVALRDALAEGTGFPAILDKDVTAAAVAEMWAGGPSGLGSFVFFYLGTGIGAGLVVKDEVVRGSSDNAGEIGHIVTDPDGPPCFCGLRGCVIVTCMPRSLVIEADQRGVFGGVPIGLDTVSIDERFTELCAAAAAGDEAATDILDRSAVRLSKAVSVVANLLDLDRVVFGGPFWSRLSGHYKRSIPALLEELRVARSIHRISVVGTGVGEDVAAIGAACLVLDRALTPNPKSLLLA</sequence>
<name>A0A2C8ZVL4_9MICO</name>
<dbReference type="InterPro" id="IPR049874">
    <property type="entry name" value="ROK_cs"/>
</dbReference>
<dbReference type="PANTHER" id="PTHR18964">
    <property type="entry name" value="ROK (REPRESSOR, ORF, KINASE) FAMILY"/>
    <property type="match status" value="1"/>
</dbReference>
<dbReference type="InterPro" id="IPR001387">
    <property type="entry name" value="Cro/C1-type_HTH"/>
</dbReference>
<dbReference type="SUPFAM" id="SSF53067">
    <property type="entry name" value="Actin-like ATPase domain"/>
    <property type="match status" value="1"/>
</dbReference>
<reference evidence="2 3" key="1">
    <citation type="submission" date="2017-09" db="EMBL/GenBank/DDBJ databases">
        <authorList>
            <person name="Ehlers B."/>
            <person name="Leendertz F.H."/>
        </authorList>
    </citation>
    <scope>NUCLEOTIDE SEQUENCE [LARGE SCALE GENOMIC DNA]</scope>
    <source>
        <strain evidence="2 3">CGMCC 1.05381</strain>
    </source>
</reference>
<dbReference type="Gene3D" id="3.30.420.40">
    <property type="match status" value="2"/>
</dbReference>
<dbReference type="GO" id="GO:0016301">
    <property type="term" value="F:kinase activity"/>
    <property type="evidence" value="ECO:0007669"/>
    <property type="project" value="UniProtKB-KW"/>
</dbReference>
<dbReference type="PANTHER" id="PTHR18964:SF149">
    <property type="entry name" value="BIFUNCTIONAL UDP-N-ACETYLGLUCOSAMINE 2-EPIMERASE_N-ACETYLMANNOSAMINE KINASE"/>
    <property type="match status" value="1"/>
</dbReference>
<dbReference type="EMBL" id="OCST01000004">
    <property type="protein sequence ID" value="SOE69736.1"/>
    <property type="molecule type" value="Genomic_DNA"/>
</dbReference>
<dbReference type="Proteomes" id="UP000219440">
    <property type="component" value="Unassembled WGS sequence"/>
</dbReference>
<keyword evidence="2" id="KW-0418">Kinase</keyword>
<protein>
    <submittedName>
        <fullName evidence="2">Sugar kinase of the NBD/HSP70 family, may contain an N-terminal HTH domain</fullName>
    </submittedName>
</protein>
<proteinExistence type="inferred from homology"/>
<dbReference type="GO" id="GO:0003700">
    <property type="term" value="F:DNA-binding transcription factor activity"/>
    <property type="evidence" value="ECO:0007669"/>
    <property type="project" value="InterPro"/>
</dbReference>
<evidence type="ECO:0000313" key="2">
    <source>
        <dbReference type="EMBL" id="SOE69736.1"/>
    </source>
</evidence>
<dbReference type="PROSITE" id="PS01125">
    <property type="entry name" value="ROK"/>
    <property type="match status" value="1"/>
</dbReference>
<keyword evidence="2" id="KW-0808">Transferase</keyword>
<evidence type="ECO:0000256" key="1">
    <source>
        <dbReference type="ARBA" id="ARBA00006479"/>
    </source>
</evidence>
<dbReference type="CDD" id="cd00093">
    <property type="entry name" value="HTH_XRE"/>
    <property type="match status" value="1"/>
</dbReference>
<dbReference type="InterPro" id="IPR036390">
    <property type="entry name" value="WH_DNA-bd_sf"/>
</dbReference>